<evidence type="ECO:0000313" key="2">
    <source>
        <dbReference type="Proteomes" id="UP001590950"/>
    </source>
</evidence>
<organism evidence="1 2">
    <name type="scientific">Stereocaulon virgatum</name>
    <dbReference type="NCBI Taxonomy" id="373712"/>
    <lineage>
        <taxon>Eukaryota</taxon>
        <taxon>Fungi</taxon>
        <taxon>Dikarya</taxon>
        <taxon>Ascomycota</taxon>
        <taxon>Pezizomycotina</taxon>
        <taxon>Lecanoromycetes</taxon>
        <taxon>OSLEUM clade</taxon>
        <taxon>Lecanoromycetidae</taxon>
        <taxon>Lecanorales</taxon>
        <taxon>Lecanorineae</taxon>
        <taxon>Stereocaulaceae</taxon>
        <taxon>Stereocaulon</taxon>
    </lineage>
</organism>
<dbReference type="Proteomes" id="UP001590950">
    <property type="component" value="Unassembled WGS sequence"/>
</dbReference>
<dbReference type="EMBL" id="JBEFKJ010000019">
    <property type="protein sequence ID" value="KAL2040886.1"/>
    <property type="molecule type" value="Genomic_DNA"/>
</dbReference>
<evidence type="ECO:0000313" key="1">
    <source>
        <dbReference type="EMBL" id="KAL2040886.1"/>
    </source>
</evidence>
<reference evidence="1 2" key="1">
    <citation type="submission" date="2024-09" db="EMBL/GenBank/DDBJ databases">
        <title>Rethinking Asexuality: The Enigmatic Case of Functional Sexual Genes in Lepraria (Stereocaulaceae).</title>
        <authorList>
            <person name="Doellman M."/>
            <person name="Sun Y."/>
            <person name="Barcenas-Pena A."/>
            <person name="Lumbsch H.T."/>
            <person name="Grewe F."/>
        </authorList>
    </citation>
    <scope>NUCLEOTIDE SEQUENCE [LARGE SCALE GENOMIC DNA]</scope>
    <source>
        <strain evidence="1 2">Mercado 3170</strain>
    </source>
</reference>
<comment type="caution">
    <text evidence="1">The sequence shown here is derived from an EMBL/GenBank/DDBJ whole genome shotgun (WGS) entry which is preliminary data.</text>
</comment>
<name>A0ABR4A685_9LECA</name>
<accession>A0ABR4A685</accession>
<protein>
    <submittedName>
        <fullName evidence="1">Uncharacterized protein</fullName>
    </submittedName>
</protein>
<proteinExistence type="predicted"/>
<sequence length="131" mass="14908">MYPDHTDLEIEAAGLDFGCHLIVGPSYPQMAASTIAQAKLSPVNLESLTPLSHSIMYSTFHTHTTLDMLILTDSCVHGHGLALDHRPAFEEQEFGYRKVRTVDRPRHPYHAYTTTDPIFKPRQMRTRSNMR</sequence>
<keyword evidence="2" id="KW-1185">Reference proteome</keyword>
<gene>
    <name evidence="1" type="ORF">N7G274_006344</name>
</gene>